<name>A0A8T3VE75_9EURY</name>
<dbReference type="RefSeq" id="WP_303737896.1">
    <property type="nucleotide sequence ID" value="NZ_SUTE01000095.1"/>
</dbReference>
<evidence type="ECO:0008006" key="4">
    <source>
        <dbReference type="Google" id="ProtNLM"/>
    </source>
</evidence>
<dbReference type="AlphaFoldDB" id="A0A8T3VE75"/>
<feature type="coiled-coil region" evidence="1">
    <location>
        <begin position="182"/>
        <end position="248"/>
    </location>
</feature>
<dbReference type="Proteomes" id="UP000762703">
    <property type="component" value="Unassembled WGS sequence"/>
</dbReference>
<evidence type="ECO:0000256" key="1">
    <source>
        <dbReference type="SAM" id="Coils"/>
    </source>
</evidence>
<dbReference type="EMBL" id="SUTE01000095">
    <property type="protein sequence ID" value="MBE6506228.1"/>
    <property type="molecule type" value="Genomic_DNA"/>
</dbReference>
<comment type="caution">
    <text evidence="2">The sequence shown here is derived from an EMBL/GenBank/DDBJ whole genome shotgun (WGS) entry which is preliminary data.</text>
</comment>
<gene>
    <name evidence="2" type="ORF">E7Z73_10960</name>
</gene>
<accession>A0A8T3VE75</accession>
<sequence length="249" mass="30094">MTLIIHPEVKELKEELSKLILEYDDLNNHICPDIERRYVLKFGFYEYRLYQRELEIDKLKRKISLIRIEINHGNEIDLDKINEKLDAEFEEYEKQIKAQIDEIKFLEENNPEKLSPEDSKKLKKLYRKLIKRLHPDLHPNQTFFELNLFYRAVYCFENGDLKGLESVATLLPDEDVEEVSEIEKIKELIQEFEKRISKLKDDYPYNKKELLEDNEASNEYISMLLELIEDREEDIRNLEKRINKLIENV</sequence>
<feature type="coiled-coil region" evidence="1">
    <location>
        <begin position="82"/>
        <end position="109"/>
    </location>
</feature>
<protein>
    <recommendedName>
        <fullName evidence="4">DnaJ domain-containing protein</fullName>
    </recommendedName>
</protein>
<dbReference type="InterPro" id="IPR036869">
    <property type="entry name" value="J_dom_sf"/>
</dbReference>
<organism evidence="2 3">
    <name type="scientific">Methanobrevibacter millerae</name>
    <dbReference type="NCBI Taxonomy" id="230361"/>
    <lineage>
        <taxon>Archaea</taxon>
        <taxon>Methanobacteriati</taxon>
        <taxon>Methanobacteriota</taxon>
        <taxon>Methanomada group</taxon>
        <taxon>Methanobacteria</taxon>
        <taxon>Methanobacteriales</taxon>
        <taxon>Methanobacteriaceae</taxon>
        <taxon>Methanobrevibacter</taxon>
    </lineage>
</organism>
<dbReference type="SUPFAM" id="SSF46565">
    <property type="entry name" value="Chaperone J-domain"/>
    <property type="match status" value="1"/>
</dbReference>
<evidence type="ECO:0000313" key="3">
    <source>
        <dbReference type="Proteomes" id="UP000762703"/>
    </source>
</evidence>
<reference evidence="2" key="1">
    <citation type="submission" date="2019-04" db="EMBL/GenBank/DDBJ databases">
        <title>Evolution of Biomass-Degrading Anaerobic Consortia Revealed by Metagenomics.</title>
        <authorList>
            <person name="Peng X."/>
        </authorList>
    </citation>
    <scope>NUCLEOTIDE SEQUENCE</scope>
    <source>
        <strain evidence="2">SIG12</strain>
    </source>
</reference>
<proteinExistence type="predicted"/>
<evidence type="ECO:0000313" key="2">
    <source>
        <dbReference type="EMBL" id="MBE6506228.1"/>
    </source>
</evidence>
<keyword evidence="1" id="KW-0175">Coiled coil</keyword>